<dbReference type="EMBL" id="JAFBDR010000053">
    <property type="protein sequence ID" value="MBM7573739.1"/>
    <property type="molecule type" value="Genomic_DNA"/>
</dbReference>
<dbReference type="NCBIfam" id="NF033542">
    <property type="entry name" value="transpos_IS110"/>
    <property type="match status" value="1"/>
</dbReference>
<dbReference type="PANTHER" id="PTHR33055:SF15">
    <property type="entry name" value="TRANSPOSASE-RELATED"/>
    <property type="match status" value="1"/>
</dbReference>
<feature type="coiled-coil region" evidence="1">
    <location>
        <begin position="282"/>
        <end position="309"/>
    </location>
</feature>
<dbReference type="Pfam" id="PF02371">
    <property type="entry name" value="Transposase_20"/>
    <property type="match status" value="1"/>
</dbReference>
<dbReference type="Pfam" id="PF01548">
    <property type="entry name" value="DEDD_Tnp_IS110"/>
    <property type="match status" value="1"/>
</dbReference>
<accession>A0ABS2N6M1</accession>
<feature type="domain" description="Transposase IS116/IS110/IS902 C-terminal" evidence="3">
    <location>
        <begin position="313"/>
        <end position="398"/>
    </location>
</feature>
<dbReference type="InterPro" id="IPR002525">
    <property type="entry name" value="Transp_IS110-like_N"/>
</dbReference>
<name>A0ABS2N6M1_9BACI</name>
<evidence type="ECO:0000259" key="3">
    <source>
        <dbReference type="Pfam" id="PF02371"/>
    </source>
</evidence>
<comment type="caution">
    <text evidence="4">The sequence shown here is derived from an EMBL/GenBank/DDBJ whole genome shotgun (WGS) entry which is preliminary data.</text>
</comment>
<protein>
    <submittedName>
        <fullName evidence="4">Transposase</fullName>
    </submittedName>
</protein>
<evidence type="ECO:0000313" key="5">
    <source>
        <dbReference type="Proteomes" id="UP001296943"/>
    </source>
</evidence>
<feature type="domain" description="Transposase IS110-like N-terminal" evidence="2">
    <location>
        <begin position="32"/>
        <end position="192"/>
    </location>
</feature>
<gene>
    <name evidence="4" type="ORF">JOC48_004342</name>
</gene>
<keyword evidence="1" id="KW-0175">Coiled coil</keyword>
<dbReference type="InterPro" id="IPR047650">
    <property type="entry name" value="Transpos_IS110"/>
</dbReference>
<reference evidence="4 5" key="1">
    <citation type="submission" date="2021-01" db="EMBL/GenBank/DDBJ databases">
        <title>Genomic Encyclopedia of Type Strains, Phase IV (KMG-IV): sequencing the most valuable type-strain genomes for metagenomic binning, comparative biology and taxonomic classification.</title>
        <authorList>
            <person name="Goeker M."/>
        </authorList>
    </citation>
    <scope>NUCLEOTIDE SEQUENCE [LARGE SCALE GENOMIC DNA]</scope>
    <source>
        <strain evidence="4 5">DSM 23711</strain>
    </source>
</reference>
<dbReference type="Proteomes" id="UP001296943">
    <property type="component" value="Unassembled WGS sequence"/>
</dbReference>
<organism evidence="4 5">
    <name type="scientific">Aquibacillus albus</name>
    <dbReference type="NCBI Taxonomy" id="1168171"/>
    <lineage>
        <taxon>Bacteria</taxon>
        <taxon>Bacillati</taxon>
        <taxon>Bacillota</taxon>
        <taxon>Bacilli</taxon>
        <taxon>Bacillales</taxon>
        <taxon>Bacillaceae</taxon>
        <taxon>Aquibacillus</taxon>
    </lineage>
</organism>
<keyword evidence="5" id="KW-1185">Reference proteome</keyword>
<evidence type="ECO:0000313" key="4">
    <source>
        <dbReference type="EMBL" id="MBM7573739.1"/>
    </source>
</evidence>
<sequence>MVYSLLNHIQGKNGSRWAQFVKDTGTDYMLVVAIDAAKFTHKAIICTFYGDVLVKPFEFDASLTGFELINKHVQEVIKTIPKGIKEVVVGIETTGHYYEDIVRHCHQKGYHVRIVNAATTAQERQALLNWSKTDNLDLMAIVQSMIHGRGTSTELSTGGVHSLQKLTRARRTLVEERTDTQNSIRMHLDHVFREMQGKSIWIDGKRKHVKPFSTLFGKAPRYLMRHYPHPSDILNLGEEGLRALSIRENLKLRDESIRILLEFAKGSISQSKEFVEPDEFLLVQKLDLLDLLDNQIKILERKIEDLFVDTDGAILLSVPGIGIVTGAELYAEMGDISDFDHAGQLIKLAGTNPIVKQSGGKKPSYYGISKQGRRTFRNITYQVGKSLAVNNPEMKQRYLSLKERGKHPRQAYVALGNRMIRLAFSMIKNKSFYRTNYESYVLLDELKKKLHSTNVQYFYEHHALLTNRPSA</sequence>
<dbReference type="InterPro" id="IPR003346">
    <property type="entry name" value="Transposase_20"/>
</dbReference>
<proteinExistence type="predicted"/>
<dbReference type="RefSeq" id="WP_204502402.1">
    <property type="nucleotide sequence ID" value="NZ_JAFBDR010000053.1"/>
</dbReference>
<evidence type="ECO:0000259" key="2">
    <source>
        <dbReference type="Pfam" id="PF01548"/>
    </source>
</evidence>
<dbReference type="PANTHER" id="PTHR33055">
    <property type="entry name" value="TRANSPOSASE FOR INSERTION SEQUENCE ELEMENT IS1111A"/>
    <property type="match status" value="1"/>
</dbReference>
<evidence type="ECO:0000256" key="1">
    <source>
        <dbReference type="SAM" id="Coils"/>
    </source>
</evidence>